<proteinExistence type="predicted"/>
<name>D5L2G0_9VIRU</name>
<sequence length="66" mass="8013">MSEKKEPNFKLYDHLYGSPVQMNDRFETVHIWSYELALQNQGRWVPKLIPKKVYDEEKQKPWNNSC</sequence>
<organism evidence="1">
    <name type="scientific">uncultured virus</name>
    <dbReference type="NCBI Taxonomy" id="340016"/>
    <lineage>
        <taxon>Viruses</taxon>
        <taxon>environmental samples</taxon>
    </lineage>
</organism>
<evidence type="ECO:0000313" key="1">
    <source>
        <dbReference type="EMBL" id="ADE29219.1"/>
    </source>
</evidence>
<protein>
    <submittedName>
        <fullName evidence="1">Uncharacterized protein</fullName>
    </submittedName>
</protein>
<dbReference type="EMBL" id="GU735214">
    <property type="protein sequence ID" value="ADE29219.1"/>
    <property type="molecule type" value="Genomic_DNA"/>
</dbReference>
<reference evidence="1" key="1">
    <citation type="journal article" date="2010" name="Environ. Microbiol.">
        <title>The metavirome of a hypersaline environment.</title>
        <authorList>
            <person name="Santos F."/>
            <person name="Yarza P."/>
            <person name="Parro V."/>
            <person name="Briones C."/>
            <person name="Anton J."/>
        </authorList>
    </citation>
    <scope>NUCLEOTIDE SEQUENCE</scope>
</reference>
<accession>D5L2G0</accession>